<feature type="compositionally biased region" description="Pro residues" evidence="1">
    <location>
        <begin position="247"/>
        <end position="256"/>
    </location>
</feature>
<dbReference type="RefSeq" id="XP_009171229.1">
    <property type="nucleotide sequence ID" value="XM_009172965.1"/>
</dbReference>
<evidence type="ECO:0000313" key="3">
    <source>
        <dbReference type="EMBL" id="KER25020.1"/>
    </source>
</evidence>
<dbReference type="CTD" id="20328454"/>
<feature type="region of interest" description="Disordered" evidence="1">
    <location>
        <begin position="190"/>
        <end position="262"/>
    </location>
</feature>
<dbReference type="EMBL" id="KL596789">
    <property type="protein sequence ID" value="KER25020.1"/>
    <property type="molecule type" value="Genomic_DNA"/>
</dbReference>
<dbReference type="KEGG" id="ovi:T265_14288"/>
<dbReference type="PANTHER" id="PTHR33332">
    <property type="entry name" value="REVERSE TRANSCRIPTASE DOMAIN-CONTAINING PROTEIN"/>
    <property type="match status" value="1"/>
</dbReference>
<proteinExistence type="predicted"/>
<evidence type="ECO:0000256" key="1">
    <source>
        <dbReference type="SAM" id="MobiDB-lite"/>
    </source>
</evidence>
<evidence type="ECO:0000259" key="2">
    <source>
        <dbReference type="Pfam" id="PF00078"/>
    </source>
</evidence>
<sequence length="664" mass="74711">MVYNVHCLLHLPDDVSSHGPLDNFSAFPYGSYMFTLKRLVQSLTYPVRQIYKRLQESASYLTNTPDYHADCDAGLPLKQASLNKKRFFNLGKAYSLVKFHEQGLWQCAVLSSTWIEGNCATWPKIHSKDFYKAVRLHIQPPAGSLKLNCEVIRTYGRCHVDRINFSDDFKKAREHERKFQYTSDLETSDVTIEMGRNHPRRKNTRERSPSLSISPSPKKPKLMVPQSPPYSSFSQATPRALFHSTPEPIPQHPAPVPSTSNQPVYTMPQTVHHLPQYVLNTAPEIPMFPVLSPPSAPLFQTPGIAALLQQNEQLHRKMDAMAEDLRYPEIRIDNSLLQVHSSSGTTGFTFPLRSKRSWDQLESELAEGPRQIELMKYFRSFSAATMADLVRLCLRQALADEFAVSIAYAGSVDKLPFRHTRLCTLIEETVLGNPVSKDCCRQDLDKEIQKWFGNARHRLAQRTRMDQLAIPLLGLFSAMDTTICTRVVTSVVCTGGFLIKDHCLTITQTVCQSFPPHRSCVTNMLVFMDSLFQARDEGLISDAIFFEFSKAFDRVPHVPLLHKLESSGIQKNPSLDQSFPIRSSEKGSTYFSVAPVSIGVPQGSVLGPLLFLIYVNDLPDVLASSCLLFAGDLKSCSSNAGALQMDVDAAKQWSLDWHLPLNDE</sequence>
<dbReference type="InterPro" id="IPR000477">
    <property type="entry name" value="RT_dom"/>
</dbReference>
<keyword evidence="4" id="KW-1185">Reference proteome</keyword>
<evidence type="ECO:0000313" key="4">
    <source>
        <dbReference type="Proteomes" id="UP000054324"/>
    </source>
</evidence>
<protein>
    <recommendedName>
        <fullName evidence="2">Reverse transcriptase domain-containing protein</fullName>
    </recommendedName>
</protein>
<accession>A0A074ZNW6</accession>
<feature type="non-terminal residue" evidence="3">
    <location>
        <position position="664"/>
    </location>
</feature>
<dbReference type="AlphaFoldDB" id="A0A074ZNW6"/>
<name>A0A074ZNW6_OPIVI</name>
<dbReference type="Proteomes" id="UP000054324">
    <property type="component" value="Unassembled WGS sequence"/>
</dbReference>
<dbReference type="Pfam" id="PF00078">
    <property type="entry name" value="RVT_1"/>
    <property type="match status" value="1"/>
</dbReference>
<feature type="domain" description="Reverse transcriptase" evidence="2">
    <location>
        <begin position="511"/>
        <end position="664"/>
    </location>
</feature>
<dbReference type="GeneID" id="20328454"/>
<reference evidence="3 4" key="1">
    <citation type="submission" date="2013-11" db="EMBL/GenBank/DDBJ databases">
        <title>Opisthorchis viverrini - life in the bile duct.</title>
        <authorList>
            <person name="Young N.D."/>
            <person name="Nagarajan N."/>
            <person name="Lin S.J."/>
            <person name="Korhonen P.K."/>
            <person name="Jex A.R."/>
            <person name="Hall R.S."/>
            <person name="Safavi-Hemami H."/>
            <person name="Kaewkong W."/>
            <person name="Bertrand D."/>
            <person name="Gao S."/>
            <person name="Seet Q."/>
            <person name="Wongkham S."/>
            <person name="Teh B.T."/>
            <person name="Wongkham C."/>
            <person name="Intapan P.M."/>
            <person name="Maleewong W."/>
            <person name="Yang X."/>
            <person name="Hu M."/>
            <person name="Wang Z."/>
            <person name="Hofmann A."/>
            <person name="Sternberg P.W."/>
            <person name="Tan P."/>
            <person name="Wang J."/>
            <person name="Gasser R.B."/>
        </authorList>
    </citation>
    <scope>NUCLEOTIDE SEQUENCE [LARGE SCALE GENOMIC DNA]</scope>
</reference>
<dbReference type="OrthoDB" id="6243574at2759"/>
<gene>
    <name evidence="3" type="ORF">T265_14288</name>
</gene>
<organism evidence="3 4">
    <name type="scientific">Opisthorchis viverrini</name>
    <name type="common">Southeast Asian liver fluke</name>
    <dbReference type="NCBI Taxonomy" id="6198"/>
    <lineage>
        <taxon>Eukaryota</taxon>
        <taxon>Metazoa</taxon>
        <taxon>Spiralia</taxon>
        <taxon>Lophotrochozoa</taxon>
        <taxon>Platyhelminthes</taxon>
        <taxon>Trematoda</taxon>
        <taxon>Digenea</taxon>
        <taxon>Opisthorchiida</taxon>
        <taxon>Opisthorchiata</taxon>
        <taxon>Opisthorchiidae</taxon>
        <taxon>Opisthorchis</taxon>
    </lineage>
</organism>